<reference evidence="2 3" key="1">
    <citation type="journal article" date="2011" name="Int. J. Syst. Evol. Microbiol.">
        <title>Hymenobacter yonginensis sp. nov., isolated from a mesotrophic artificial lake.</title>
        <authorList>
            <person name="Joung Y."/>
            <person name="Cho S.H."/>
            <person name="Kim H."/>
            <person name="Kim S.B."/>
            <person name="Joh K."/>
        </authorList>
    </citation>
    <scope>NUCLEOTIDE SEQUENCE [LARGE SCALE GENOMIC DNA]</scope>
    <source>
        <strain evidence="2 3">KCTC 22745</strain>
    </source>
</reference>
<evidence type="ECO:0000256" key="1">
    <source>
        <dbReference type="SAM" id="SignalP"/>
    </source>
</evidence>
<name>A0ABY7PRH6_9BACT</name>
<dbReference type="EMBL" id="CP115396">
    <property type="protein sequence ID" value="WBO85443.1"/>
    <property type="molecule type" value="Genomic_DNA"/>
</dbReference>
<sequence>MYKIFFTMLGCLAGTAAVAQTDCSAPVLQVLHNGQAIPATGSALPASAQMRLVPAPGCPAAGSYRATGAEVTLVRAGRPVLPIMLVSQSRLDLRALQRVARPGDHLFVFIPYENLLVVAADGSQRPYAKPTPKPDRPRLSPNDVKGVSFKWLIVPPELGAK</sequence>
<protein>
    <submittedName>
        <fullName evidence="2">Uncharacterized protein</fullName>
    </submittedName>
</protein>
<accession>A0ABY7PRH6</accession>
<organism evidence="2 3">
    <name type="scientific">Hymenobacter yonginensis</name>
    <dbReference type="NCBI Taxonomy" id="748197"/>
    <lineage>
        <taxon>Bacteria</taxon>
        <taxon>Pseudomonadati</taxon>
        <taxon>Bacteroidota</taxon>
        <taxon>Cytophagia</taxon>
        <taxon>Cytophagales</taxon>
        <taxon>Hymenobacteraceae</taxon>
        <taxon>Hymenobacter</taxon>
    </lineage>
</organism>
<dbReference type="Proteomes" id="UP001211872">
    <property type="component" value="Chromosome"/>
</dbReference>
<feature type="chain" id="PRO_5046880589" evidence="1">
    <location>
        <begin position="20"/>
        <end position="161"/>
    </location>
</feature>
<evidence type="ECO:0000313" key="2">
    <source>
        <dbReference type="EMBL" id="WBO85443.1"/>
    </source>
</evidence>
<keyword evidence="3" id="KW-1185">Reference proteome</keyword>
<proteinExistence type="predicted"/>
<evidence type="ECO:0000313" key="3">
    <source>
        <dbReference type="Proteomes" id="UP001211872"/>
    </source>
</evidence>
<feature type="signal peptide" evidence="1">
    <location>
        <begin position="1"/>
        <end position="19"/>
    </location>
</feature>
<keyword evidence="1" id="KW-0732">Signal</keyword>
<dbReference type="RefSeq" id="WP_270128050.1">
    <property type="nucleotide sequence ID" value="NZ_CP115396.1"/>
</dbReference>
<gene>
    <name evidence="2" type="ORF">O9Z63_04180</name>
</gene>